<sequence length="59" mass="6053">MPWQDGGAWLLTGDARKVGPRAVVTNPVLVAAVLGLVVYLAAVPLPAFVTSGLDLLAVL</sequence>
<keyword evidence="1" id="KW-0472">Membrane</keyword>
<evidence type="ECO:0000256" key="1">
    <source>
        <dbReference type="SAM" id="Phobius"/>
    </source>
</evidence>
<protein>
    <submittedName>
        <fullName evidence="2">Uncharacterized protein</fullName>
    </submittedName>
</protein>
<dbReference type="RefSeq" id="WP_330958500.1">
    <property type="nucleotide sequence ID" value="NZ_JAZGJQ010000007.1"/>
</dbReference>
<accession>A0ABU7RAV4</accession>
<comment type="caution">
    <text evidence="2">The sequence shown here is derived from an EMBL/GenBank/DDBJ whole genome shotgun (WGS) entry which is preliminary data.</text>
</comment>
<keyword evidence="1" id="KW-0812">Transmembrane</keyword>
<keyword evidence="1" id="KW-1133">Transmembrane helix</keyword>
<gene>
    <name evidence="2" type="ORF">VXJ25_07030</name>
</gene>
<dbReference type="Proteomes" id="UP001332931">
    <property type="component" value="Unassembled WGS sequence"/>
</dbReference>
<feature type="transmembrane region" description="Helical" evidence="1">
    <location>
        <begin position="28"/>
        <end position="49"/>
    </location>
</feature>
<name>A0ABU7RAV4_9ACTN</name>
<evidence type="ECO:0000313" key="2">
    <source>
        <dbReference type="EMBL" id="MEE6147732.1"/>
    </source>
</evidence>
<organism evidence="2 3">
    <name type="scientific">Olsenella absiana</name>
    <dbReference type="NCBI Taxonomy" id="3115222"/>
    <lineage>
        <taxon>Bacteria</taxon>
        <taxon>Bacillati</taxon>
        <taxon>Actinomycetota</taxon>
        <taxon>Coriobacteriia</taxon>
        <taxon>Coriobacteriales</taxon>
        <taxon>Atopobiaceae</taxon>
        <taxon>Olsenella</taxon>
    </lineage>
</organism>
<reference evidence="2 3" key="1">
    <citation type="submission" date="2024-01" db="EMBL/GenBank/DDBJ databases">
        <title>Description of Olsenella sp. nov., isolated from pig feces.</title>
        <authorList>
            <person name="Chang Y.-H."/>
        </authorList>
    </citation>
    <scope>NUCLEOTIDE SEQUENCE [LARGE SCALE GENOMIC DNA]</scope>
    <source>
        <strain evidence="2 3">YH-ols2223</strain>
    </source>
</reference>
<evidence type="ECO:0000313" key="3">
    <source>
        <dbReference type="Proteomes" id="UP001332931"/>
    </source>
</evidence>
<keyword evidence="3" id="KW-1185">Reference proteome</keyword>
<dbReference type="EMBL" id="JAZGJQ010000007">
    <property type="protein sequence ID" value="MEE6147732.1"/>
    <property type="molecule type" value="Genomic_DNA"/>
</dbReference>
<proteinExistence type="predicted"/>